<evidence type="ECO:0000313" key="2">
    <source>
        <dbReference type="EMBL" id="KAK0715683.1"/>
    </source>
</evidence>
<organism evidence="2 3">
    <name type="scientific">Lasiosphaeris hirsuta</name>
    <dbReference type="NCBI Taxonomy" id="260670"/>
    <lineage>
        <taxon>Eukaryota</taxon>
        <taxon>Fungi</taxon>
        <taxon>Dikarya</taxon>
        <taxon>Ascomycota</taxon>
        <taxon>Pezizomycotina</taxon>
        <taxon>Sordariomycetes</taxon>
        <taxon>Sordariomycetidae</taxon>
        <taxon>Sordariales</taxon>
        <taxon>Lasiosphaeriaceae</taxon>
        <taxon>Lasiosphaeris</taxon>
    </lineage>
</organism>
<keyword evidence="3" id="KW-1185">Reference proteome</keyword>
<accession>A0AA40DXW0</accession>
<evidence type="ECO:0000256" key="1">
    <source>
        <dbReference type="SAM" id="SignalP"/>
    </source>
</evidence>
<feature type="signal peptide" evidence="1">
    <location>
        <begin position="1"/>
        <end position="24"/>
    </location>
</feature>
<comment type="caution">
    <text evidence="2">The sequence shown here is derived from an EMBL/GenBank/DDBJ whole genome shotgun (WGS) entry which is preliminary data.</text>
</comment>
<protein>
    <recommendedName>
        <fullName evidence="4">Secreted protein</fullName>
    </recommendedName>
</protein>
<sequence>MKRPNKNLYHRVLFFLISVDPLFGHCMQLFRCKDGSTFPKLTERPGERRTILYCRLSWIQTISPSAVETNIDLVEANILRGWGCCLSKVRSLYPVPLGPGQCWLAAWANRCAC</sequence>
<dbReference type="EMBL" id="JAUKUA010000004">
    <property type="protein sequence ID" value="KAK0715683.1"/>
    <property type="molecule type" value="Genomic_DNA"/>
</dbReference>
<feature type="chain" id="PRO_5041286461" description="Secreted protein" evidence="1">
    <location>
        <begin position="25"/>
        <end position="113"/>
    </location>
</feature>
<evidence type="ECO:0008006" key="4">
    <source>
        <dbReference type="Google" id="ProtNLM"/>
    </source>
</evidence>
<keyword evidence="1" id="KW-0732">Signal</keyword>
<name>A0AA40DXW0_9PEZI</name>
<evidence type="ECO:0000313" key="3">
    <source>
        <dbReference type="Proteomes" id="UP001172102"/>
    </source>
</evidence>
<dbReference type="AlphaFoldDB" id="A0AA40DXW0"/>
<proteinExistence type="predicted"/>
<dbReference type="Proteomes" id="UP001172102">
    <property type="component" value="Unassembled WGS sequence"/>
</dbReference>
<reference evidence="2" key="1">
    <citation type="submission" date="2023-06" db="EMBL/GenBank/DDBJ databases">
        <title>Genome-scale phylogeny and comparative genomics of the fungal order Sordariales.</title>
        <authorList>
            <consortium name="Lawrence Berkeley National Laboratory"/>
            <person name="Hensen N."/>
            <person name="Bonometti L."/>
            <person name="Westerberg I."/>
            <person name="Brannstrom I.O."/>
            <person name="Guillou S."/>
            <person name="Cros-Aarteil S."/>
            <person name="Calhoun S."/>
            <person name="Haridas S."/>
            <person name="Kuo A."/>
            <person name="Mondo S."/>
            <person name="Pangilinan J."/>
            <person name="Riley R."/>
            <person name="Labutti K."/>
            <person name="Andreopoulos B."/>
            <person name="Lipzen A."/>
            <person name="Chen C."/>
            <person name="Yanf M."/>
            <person name="Daum C."/>
            <person name="Ng V."/>
            <person name="Clum A."/>
            <person name="Steindorff A."/>
            <person name="Ohm R."/>
            <person name="Martin F."/>
            <person name="Silar P."/>
            <person name="Natvig D."/>
            <person name="Lalanne C."/>
            <person name="Gautier V."/>
            <person name="Ament-Velasquez S.L."/>
            <person name="Kruys A."/>
            <person name="Hutchinson M.I."/>
            <person name="Powell A.J."/>
            <person name="Barry K."/>
            <person name="Miller A.N."/>
            <person name="Grigoriev I.V."/>
            <person name="Debuchy R."/>
            <person name="Gladieux P."/>
            <person name="Thoren M.H."/>
            <person name="Johannesson H."/>
        </authorList>
    </citation>
    <scope>NUCLEOTIDE SEQUENCE</scope>
    <source>
        <strain evidence="2">SMH4607-1</strain>
    </source>
</reference>
<gene>
    <name evidence="2" type="ORF">B0H67DRAFT_581288</name>
</gene>